<accession>A0ABR9J548</accession>
<comment type="caution">
    <text evidence="1">The sequence shown here is derived from an EMBL/GenBank/DDBJ whole genome shotgun (WGS) entry which is preliminary data.</text>
</comment>
<evidence type="ECO:0008006" key="3">
    <source>
        <dbReference type="Google" id="ProtNLM"/>
    </source>
</evidence>
<keyword evidence="2" id="KW-1185">Reference proteome</keyword>
<evidence type="ECO:0000313" key="2">
    <source>
        <dbReference type="Proteomes" id="UP000636579"/>
    </source>
</evidence>
<name>A0ABR9J548_9MICC</name>
<reference evidence="1 2" key="1">
    <citation type="submission" date="2020-10" db="EMBL/GenBank/DDBJ databases">
        <title>Sequencing the genomes of 1000 actinobacteria strains.</title>
        <authorList>
            <person name="Klenk H.-P."/>
        </authorList>
    </citation>
    <scope>NUCLEOTIDE SEQUENCE [LARGE SCALE GENOMIC DNA]</scope>
    <source>
        <strain evidence="1 2">DSM 15474</strain>
    </source>
</reference>
<dbReference type="RefSeq" id="WP_225939594.1">
    <property type="nucleotide sequence ID" value="NZ_JADBEE010000001.1"/>
</dbReference>
<gene>
    <name evidence="1" type="ORF">H4W26_000868</name>
</gene>
<dbReference type="Proteomes" id="UP000636579">
    <property type="component" value="Unassembled WGS sequence"/>
</dbReference>
<sequence length="327" mass="35936">MEAEPFGSVLSIVPRGYEMYARVFHPLERDRPVAAKTWLGVDEATYFEGTSDIDASLETERTTWASVAEAFGTTMHSEAQYARLQRSLHDDAQEAVAPDGWRYGVPSMGSLEARSLSVLARVLARHTATPDAGIAAVWEGWGGLVSSAGVQFMVVETGDGSSADHHAEAVVWRAAVSFRRRAAAARRFSRRILRLVKRTLPTIAWNTPKPGSGVLPPEIATGPRFDLHGETGRHYFLFQAGAEHFSDPDWPARAPWAEHPQWVQSPSLLWPDDHSWVLATEIDCDSTLVAGTSELIGELMQTPGLEVLLIRTNADLTWDGDGLNRPV</sequence>
<evidence type="ECO:0000313" key="1">
    <source>
        <dbReference type="EMBL" id="MBE1514113.1"/>
    </source>
</evidence>
<proteinExistence type="predicted"/>
<dbReference type="EMBL" id="JADBEE010000001">
    <property type="protein sequence ID" value="MBE1514113.1"/>
    <property type="molecule type" value="Genomic_DNA"/>
</dbReference>
<organism evidence="1 2">
    <name type="scientific">Nesterenkonia halotolerans</name>
    <dbReference type="NCBI Taxonomy" id="225325"/>
    <lineage>
        <taxon>Bacteria</taxon>
        <taxon>Bacillati</taxon>
        <taxon>Actinomycetota</taxon>
        <taxon>Actinomycetes</taxon>
        <taxon>Micrococcales</taxon>
        <taxon>Micrococcaceae</taxon>
        <taxon>Nesterenkonia</taxon>
    </lineage>
</organism>
<protein>
    <recommendedName>
        <fullName evidence="3">DUF2716 domain-containing protein</fullName>
    </recommendedName>
</protein>